<accession>A0A486XV20</accession>
<sequence length="416" mass="46049">MLVQLINFGFMPLVLRIYGPVEFGELGAFNALLMLLFPLAALCLPMAVVQGRNRTECRLIASTAWAAAVGFSLLTLLVLLLFKQQLLILLAVESIGNLVFLLPLAMLFAARLQINQQLLIKQQQFKLLAKADVMHALVVNVARLLFGFWQSIAAVLVTIASFAYLLHSLFLRLLGGQALRSWQPLGILRHALSRRYWCKLRRTLVRYRAFALYQTPQALLNAAAQSAPVLVLAATFGSAAAGFYTLAKAILALPAMLLGRAVGDVFYPHFTQAYQQQKPLVSIIAKASLSLAALGLIPFSVFIVAGPWLFDWVFGSQWQASGDYARWMALWLYFAFVNTPAVKAVMVLKVQHWAIALNVFTLSLRLLALWWVGHLTNDPVLAISVFALVGVLHCTLFTAIAVYFSVRAYDSLTPQQ</sequence>
<dbReference type="AlphaFoldDB" id="A0A486XV20"/>
<evidence type="ECO:0000313" key="7">
    <source>
        <dbReference type="EMBL" id="VHO06501.1"/>
    </source>
</evidence>
<gene>
    <name evidence="7" type="ORF">BAL341_3516</name>
</gene>
<feature type="transmembrane region" description="Helical" evidence="6">
    <location>
        <begin position="355"/>
        <end position="373"/>
    </location>
</feature>
<feature type="transmembrane region" description="Helical" evidence="6">
    <location>
        <begin position="288"/>
        <end position="310"/>
    </location>
</feature>
<evidence type="ECO:0000256" key="3">
    <source>
        <dbReference type="ARBA" id="ARBA00022692"/>
    </source>
</evidence>
<dbReference type="Pfam" id="PF13440">
    <property type="entry name" value="Polysacc_synt_3"/>
    <property type="match status" value="1"/>
</dbReference>
<evidence type="ECO:0000256" key="5">
    <source>
        <dbReference type="ARBA" id="ARBA00023136"/>
    </source>
</evidence>
<feature type="transmembrane region" description="Helical" evidence="6">
    <location>
        <begin position="330"/>
        <end position="348"/>
    </location>
</feature>
<evidence type="ECO:0000256" key="6">
    <source>
        <dbReference type="SAM" id="Phobius"/>
    </source>
</evidence>
<feature type="transmembrane region" description="Helical" evidence="6">
    <location>
        <begin position="218"/>
        <end position="243"/>
    </location>
</feature>
<evidence type="ECO:0000256" key="1">
    <source>
        <dbReference type="ARBA" id="ARBA00004651"/>
    </source>
</evidence>
<feature type="transmembrane region" description="Helical" evidence="6">
    <location>
        <begin position="379"/>
        <end position="406"/>
    </location>
</feature>
<dbReference type="GO" id="GO:0005886">
    <property type="term" value="C:plasma membrane"/>
    <property type="evidence" value="ECO:0007669"/>
    <property type="project" value="UniProtKB-SubCell"/>
</dbReference>
<keyword evidence="5 6" id="KW-0472">Membrane</keyword>
<dbReference type="InterPro" id="IPR050833">
    <property type="entry name" value="Poly_Biosynth_Transport"/>
</dbReference>
<protein>
    <submittedName>
        <fullName evidence="7">O-antigen flippase Wzx</fullName>
    </submittedName>
</protein>
<organism evidence="7">
    <name type="scientific">Rheinheimera sp. BAL341</name>
    <dbReference type="NCBI Taxonomy" id="1708203"/>
    <lineage>
        <taxon>Bacteria</taxon>
        <taxon>Pseudomonadati</taxon>
        <taxon>Pseudomonadota</taxon>
        <taxon>Gammaproteobacteria</taxon>
        <taxon>Chromatiales</taxon>
        <taxon>Chromatiaceae</taxon>
        <taxon>Rheinheimera</taxon>
    </lineage>
</organism>
<reference evidence="7" key="1">
    <citation type="submission" date="2019-04" db="EMBL/GenBank/DDBJ databases">
        <authorList>
            <person name="Brambilla D."/>
        </authorList>
    </citation>
    <scope>NUCLEOTIDE SEQUENCE</scope>
    <source>
        <strain evidence="7">BAL1</strain>
    </source>
</reference>
<feature type="transmembrane region" description="Helical" evidence="6">
    <location>
        <begin position="152"/>
        <end position="174"/>
    </location>
</feature>
<feature type="transmembrane region" description="Helical" evidence="6">
    <location>
        <begin position="88"/>
        <end position="107"/>
    </location>
</feature>
<dbReference type="PANTHER" id="PTHR30250">
    <property type="entry name" value="PST FAMILY PREDICTED COLANIC ACID TRANSPORTER"/>
    <property type="match status" value="1"/>
</dbReference>
<evidence type="ECO:0000256" key="2">
    <source>
        <dbReference type="ARBA" id="ARBA00022475"/>
    </source>
</evidence>
<keyword evidence="4 6" id="KW-1133">Transmembrane helix</keyword>
<comment type="subcellular location">
    <subcellularLocation>
        <location evidence="1">Cell membrane</location>
        <topology evidence="1">Multi-pass membrane protein</topology>
    </subcellularLocation>
</comment>
<dbReference type="PANTHER" id="PTHR30250:SF11">
    <property type="entry name" value="O-ANTIGEN TRANSPORTER-RELATED"/>
    <property type="match status" value="1"/>
</dbReference>
<feature type="transmembrane region" description="Helical" evidence="6">
    <location>
        <begin position="59"/>
        <end position="82"/>
    </location>
</feature>
<name>A0A486XV20_9GAMM</name>
<feature type="transmembrane region" description="Helical" evidence="6">
    <location>
        <begin position="28"/>
        <end position="47"/>
    </location>
</feature>
<proteinExistence type="predicted"/>
<keyword evidence="3 6" id="KW-0812">Transmembrane</keyword>
<evidence type="ECO:0000256" key="4">
    <source>
        <dbReference type="ARBA" id="ARBA00022989"/>
    </source>
</evidence>
<dbReference type="EMBL" id="CAAJGR010000034">
    <property type="protein sequence ID" value="VHO06501.1"/>
    <property type="molecule type" value="Genomic_DNA"/>
</dbReference>
<keyword evidence="2" id="KW-1003">Cell membrane</keyword>